<feature type="chain" id="PRO_5038009331" evidence="1">
    <location>
        <begin position="20"/>
        <end position="706"/>
    </location>
</feature>
<dbReference type="NCBIfam" id="NF009012">
    <property type="entry name" value="PRK12355.2-1"/>
    <property type="match status" value="1"/>
</dbReference>
<feature type="signal peptide" evidence="1">
    <location>
        <begin position="1"/>
        <end position="19"/>
    </location>
</feature>
<dbReference type="InterPro" id="IPR014121">
    <property type="entry name" value="TraN_Ftype"/>
</dbReference>
<dbReference type="Pfam" id="PF06986">
    <property type="entry name" value="F_T4SS_TraN"/>
    <property type="match status" value="2"/>
</dbReference>
<accession>A0A930BVT3</accession>
<dbReference type="EMBL" id="JABZMI010000258">
    <property type="protein sequence ID" value="MBF1165702.1"/>
    <property type="molecule type" value="Genomic_DNA"/>
</dbReference>
<evidence type="ECO:0000313" key="2">
    <source>
        <dbReference type="EMBL" id="MBF1165702.1"/>
    </source>
</evidence>
<evidence type="ECO:0000313" key="3">
    <source>
        <dbReference type="Proteomes" id="UP000718593"/>
    </source>
</evidence>
<organism evidence="2 3">
    <name type="scientific">Dechloromonas agitata</name>
    <dbReference type="NCBI Taxonomy" id="73030"/>
    <lineage>
        <taxon>Bacteria</taxon>
        <taxon>Pseudomonadati</taxon>
        <taxon>Pseudomonadota</taxon>
        <taxon>Betaproteobacteria</taxon>
        <taxon>Rhodocyclales</taxon>
        <taxon>Azonexaceae</taxon>
        <taxon>Dechloromonas</taxon>
    </lineage>
</organism>
<proteinExistence type="predicted"/>
<comment type="caution">
    <text evidence="2">The sequence shown here is derived from an EMBL/GenBank/DDBJ whole genome shotgun (WGS) entry which is preliminary data.</text>
</comment>
<evidence type="ECO:0000256" key="1">
    <source>
        <dbReference type="SAM" id="SignalP"/>
    </source>
</evidence>
<dbReference type="AlphaFoldDB" id="A0A930BVT3"/>
<reference evidence="2" key="1">
    <citation type="submission" date="2020-04" db="EMBL/GenBank/DDBJ databases">
        <title>Deep metagenomics examines the oral microbiome during advanced dental caries in children, revealing novel taxa and co-occurrences with host molecules.</title>
        <authorList>
            <person name="Baker J.L."/>
            <person name="Morton J.T."/>
            <person name="Dinis M."/>
            <person name="Alvarez R."/>
            <person name="Tran N.C."/>
            <person name="Knight R."/>
            <person name="Edlund A."/>
        </authorList>
    </citation>
    <scope>NUCLEOTIDE SEQUENCE</scope>
    <source>
        <strain evidence="2">JCVI_32_bin.24</strain>
    </source>
</reference>
<dbReference type="Proteomes" id="UP000718593">
    <property type="component" value="Unassembled WGS sequence"/>
</dbReference>
<keyword evidence="1" id="KW-0732">Signal</keyword>
<gene>
    <name evidence="2" type="primary">traN</name>
    <name evidence="2" type="ORF">HXL68_11775</name>
</gene>
<sequence length="706" mass="74673">MRRLIIWITLFCFVTTQSAAIAGPFEEGTAAGQVANPVIRGTVNMPSASSAVPEYTTTPPETAYYGQPNLSGAANVRLSTCAASANDPVCQAQDGALSSANMPRPMVSAYDPAVTAARDIARNPSSALGSLADYYSGCTTAEVSTAAGSTTKVCNRYSGVGNYTTRRDLTVEIDLQPSCVEGTWIAHGQVNRNGADYMVAEVQCQLRNDGLQRFRFYAAGGRGACIGWQTVDLPTALASQATYVTNLSPHWEGSCWSPFTVNMMPGSGCTAGTCNYTFQFTGFAGLVKWNLPLSFVQPAMVQHETDVWVDKSAVLNAGGRCTITTADTCVDGPATKAIEGRTVTRACWSYERTLTCTSGAPVDECAPLASSGCTPAGSSCKQMNVGSGLCEITQDTYTCPEAAQTTTTVSNCPANVYCLGTNCFNTSYTNDADFARSMSLMEAGREAGVYLDTSKMRVFKGEGNRCRDRLLKNCCSSDSAGAGMTNQSLFGTGSSLVYDVLMNSQNREFLYQGMQALLLGGGFSGSFTTYGITVAVNGTALPASSAVLYSGESLVVAFDPWSLVIAIVIYIIMSMSSCNEEEGKLAMKEGAGLCHTVGTWCSSCIRIFGKCVSCIEHSTGKCCFNSKLARIVNEQGRVQVGKGWGSGESPDCSGFTIAQLQSLDFAAMDLTEFYASIVPTLPNASALQGSNAARLTTCYYGQGKCQ</sequence>
<name>A0A930BVT3_9RHOO</name>
<protein>
    <submittedName>
        <fullName evidence="2">Type-F conjugative transfer system mating-pair stabilization protein TraN</fullName>
    </submittedName>
</protein>